<dbReference type="Proteomes" id="UP000657372">
    <property type="component" value="Unassembled WGS sequence"/>
</dbReference>
<dbReference type="RefSeq" id="WP_195876209.1">
    <property type="nucleotide sequence ID" value="NZ_JADOEL010000015.1"/>
</dbReference>
<accession>A0ABS0EW71</accession>
<organism evidence="1 2">
    <name type="scientific">Herminiimonas contaminans</name>
    <dbReference type="NCBI Taxonomy" id="1111140"/>
    <lineage>
        <taxon>Bacteria</taxon>
        <taxon>Pseudomonadati</taxon>
        <taxon>Pseudomonadota</taxon>
        <taxon>Betaproteobacteria</taxon>
        <taxon>Burkholderiales</taxon>
        <taxon>Oxalobacteraceae</taxon>
        <taxon>Herminiimonas</taxon>
    </lineage>
</organism>
<dbReference type="Gene3D" id="1.10.260.40">
    <property type="entry name" value="lambda repressor-like DNA-binding domains"/>
    <property type="match status" value="1"/>
</dbReference>
<dbReference type="EMBL" id="JADOEL010000015">
    <property type="protein sequence ID" value="MBF8179091.1"/>
    <property type="molecule type" value="Genomic_DNA"/>
</dbReference>
<protein>
    <recommendedName>
        <fullName evidence="3">Helix-turn-helix protein</fullName>
    </recommendedName>
</protein>
<dbReference type="InterPro" id="IPR010982">
    <property type="entry name" value="Lambda_DNA-bd_dom_sf"/>
</dbReference>
<name>A0ABS0EW71_9BURK</name>
<sequence length="109" mass="12316">MTKLKIKSKNKYSFASEFAATRHFGGFSVTHAAKILGRHERTIEDWESGKQPCPAWALRLLTLESRYMDALYGLQADRGRTGFALGHGRSTMAANDAEFQTHQMQLRLV</sequence>
<dbReference type="SUPFAM" id="SSF47413">
    <property type="entry name" value="lambda repressor-like DNA-binding domains"/>
    <property type="match status" value="1"/>
</dbReference>
<evidence type="ECO:0000313" key="2">
    <source>
        <dbReference type="Proteomes" id="UP000657372"/>
    </source>
</evidence>
<gene>
    <name evidence="1" type="ORF">IXC47_15510</name>
</gene>
<keyword evidence="2" id="KW-1185">Reference proteome</keyword>
<evidence type="ECO:0008006" key="3">
    <source>
        <dbReference type="Google" id="ProtNLM"/>
    </source>
</evidence>
<reference evidence="1 2" key="1">
    <citation type="submission" date="2020-11" db="EMBL/GenBank/DDBJ databases">
        <title>WGS of Herminiimonas contaminans strain Marseille-Q4544 isolated from planarians Schmidtea mediterranea.</title>
        <authorList>
            <person name="Kangale L."/>
        </authorList>
    </citation>
    <scope>NUCLEOTIDE SEQUENCE [LARGE SCALE GENOMIC DNA]</scope>
    <source>
        <strain evidence="1 2">Marseille-Q4544</strain>
    </source>
</reference>
<proteinExistence type="predicted"/>
<comment type="caution">
    <text evidence="1">The sequence shown here is derived from an EMBL/GenBank/DDBJ whole genome shotgun (WGS) entry which is preliminary data.</text>
</comment>
<evidence type="ECO:0000313" key="1">
    <source>
        <dbReference type="EMBL" id="MBF8179091.1"/>
    </source>
</evidence>